<dbReference type="CTD" id="20246804"/>
<evidence type="ECO:0000313" key="11">
    <source>
        <dbReference type="Proteomes" id="UP000030746"/>
    </source>
</evidence>
<organism evidence="10 11">
    <name type="scientific">Lottia gigantea</name>
    <name type="common">Giant owl limpet</name>
    <dbReference type="NCBI Taxonomy" id="225164"/>
    <lineage>
        <taxon>Eukaryota</taxon>
        <taxon>Metazoa</taxon>
        <taxon>Spiralia</taxon>
        <taxon>Lophotrochozoa</taxon>
        <taxon>Mollusca</taxon>
        <taxon>Gastropoda</taxon>
        <taxon>Patellogastropoda</taxon>
        <taxon>Lottioidea</taxon>
        <taxon>Lottiidae</taxon>
        <taxon>Lottia</taxon>
    </lineage>
</organism>
<keyword evidence="11" id="KW-1185">Reference proteome</keyword>
<dbReference type="GO" id="GO:0046487">
    <property type="term" value="P:glyoxylate metabolic process"/>
    <property type="evidence" value="ECO:0007669"/>
    <property type="project" value="TreeGrafter"/>
</dbReference>
<evidence type="ECO:0000256" key="5">
    <source>
        <dbReference type="ARBA" id="ARBA00017985"/>
    </source>
</evidence>
<dbReference type="GO" id="GO:0008903">
    <property type="term" value="F:hydroxypyruvate isomerase activity"/>
    <property type="evidence" value="ECO:0007669"/>
    <property type="project" value="UniProtKB-EC"/>
</dbReference>
<evidence type="ECO:0000259" key="9">
    <source>
        <dbReference type="Pfam" id="PF01261"/>
    </source>
</evidence>
<dbReference type="RefSeq" id="XP_009059722.1">
    <property type="nucleotide sequence ID" value="XM_009061474.1"/>
</dbReference>
<dbReference type="Pfam" id="PF01261">
    <property type="entry name" value="AP_endonuc_2"/>
    <property type="match status" value="1"/>
</dbReference>
<keyword evidence="6 7" id="KW-0413">Isomerase</keyword>
<comment type="catalytic activity">
    <reaction evidence="1 7">
        <text>3-hydroxypyruvate = 2-hydroxy-3-oxopropanoate</text>
        <dbReference type="Rhea" id="RHEA:11952"/>
        <dbReference type="ChEBI" id="CHEBI:17180"/>
        <dbReference type="ChEBI" id="CHEBI:57978"/>
        <dbReference type="EC" id="5.3.1.22"/>
    </reaction>
</comment>
<dbReference type="Proteomes" id="UP000030746">
    <property type="component" value="Unassembled WGS sequence"/>
</dbReference>
<dbReference type="PANTHER" id="PTHR43489">
    <property type="entry name" value="ISOMERASE"/>
    <property type="match status" value="1"/>
</dbReference>
<proteinExistence type="inferred from homology"/>
<dbReference type="InterPro" id="IPR036237">
    <property type="entry name" value="Xyl_isomerase-like_sf"/>
</dbReference>
<evidence type="ECO:0000313" key="10">
    <source>
        <dbReference type="EMBL" id="ESO89670.1"/>
    </source>
</evidence>
<feature type="domain" description="Xylose isomerase-like TIM barrel" evidence="9">
    <location>
        <begin position="24"/>
        <end position="259"/>
    </location>
</feature>
<evidence type="ECO:0000256" key="4">
    <source>
        <dbReference type="ARBA" id="ARBA00012570"/>
    </source>
</evidence>
<evidence type="ECO:0000256" key="7">
    <source>
        <dbReference type="PIRNR" id="PIRNR006241"/>
    </source>
</evidence>
<dbReference type="FunFam" id="3.20.20.150:FF:000007">
    <property type="entry name" value="Hydroxypyruvate isomerase"/>
    <property type="match status" value="1"/>
</dbReference>
<dbReference type="Gene3D" id="3.20.20.150">
    <property type="entry name" value="Divalent-metal-dependent TIM barrel enzymes"/>
    <property type="match status" value="1"/>
</dbReference>
<dbReference type="EC" id="5.3.1.22" evidence="4 7"/>
<reference evidence="10 11" key="1">
    <citation type="journal article" date="2013" name="Nature">
        <title>Insights into bilaterian evolution from three spiralian genomes.</title>
        <authorList>
            <person name="Simakov O."/>
            <person name="Marletaz F."/>
            <person name="Cho S.J."/>
            <person name="Edsinger-Gonzales E."/>
            <person name="Havlak P."/>
            <person name="Hellsten U."/>
            <person name="Kuo D.H."/>
            <person name="Larsson T."/>
            <person name="Lv J."/>
            <person name="Arendt D."/>
            <person name="Savage R."/>
            <person name="Osoegawa K."/>
            <person name="de Jong P."/>
            <person name="Grimwood J."/>
            <person name="Chapman J.A."/>
            <person name="Shapiro H."/>
            <person name="Aerts A."/>
            <person name="Otillar R.P."/>
            <person name="Terry A.Y."/>
            <person name="Boore J.L."/>
            <person name="Grigoriev I.V."/>
            <person name="Lindberg D.R."/>
            <person name="Seaver E.C."/>
            <person name="Weisblat D.A."/>
            <person name="Putnam N.H."/>
            <person name="Rokhsar D.S."/>
        </authorList>
    </citation>
    <scope>NUCLEOTIDE SEQUENCE [LARGE SCALE GENOMIC DNA]</scope>
</reference>
<dbReference type="OrthoDB" id="4214675at2759"/>
<evidence type="ECO:0000256" key="6">
    <source>
        <dbReference type="ARBA" id="ARBA00023235"/>
    </source>
</evidence>
<dbReference type="OMA" id="CEYRPRA"/>
<evidence type="ECO:0000256" key="8">
    <source>
        <dbReference type="PIRSR" id="PIRSR006241-50"/>
    </source>
</evidence>
<dbReference type="InterPro" id="IPR050417">
    <property type="entry name" value="Sugar_Epim/Isomerase"/>
</dbReference>
<feature type="active site" description="Proton donor/acceptor" evidence="8">
    <location>
        <position position="243"/>
    </location>
</feature>
<dbReference type="PANTHER" id="PTHR43489:SF6">
    <property type="entry name" value="HYDROXYPYRUVATE ISOMERASE-RELATED"/>
    <property type="match status" value="1"/>
</dbReference>
<dbReference type="SUPFAM" id="SSF51658">
    <property type="entry name" value="Xylose isomerase-like"/>
    <property type="match status" value="1"/>
</dbReference>
<evidence type="ECO:0000256" key="1">
    <source>
        <dbReference type="ARBA" id="ARBA00000476"/>
    </source>
</evidence>
<dbReference type="KEGG" id="lgi:LOTGIDRAFT_218771"/>
<sequence length="264" mass="29782">MSLKFSANLTFMFQEVPTLCGRYQAAKDAGFRFVESAFPHGVDKGEVTKAKDNAGVEQILMNAHQGDPAKGDLGISAIPGREEEFKDSLERSIQYAHSLKCQKIHIMAGLKGDYSIDEMEKTYLNNLQHAASRLQQENIVGLIEPINNRISVPKYFLSDFNKAVEYIKFIDSPNLKLQLDMFHLQVMEGNLTNNIKHFLPFIGHIQIAQVPARGEPNTSGEINYRYILQLLLDSGYDGYIGLEYKPSGDTVKGLKWLEEFGYKL</sequence>
<evidence type="ECO:0000256" key="3">
    <source>
        <dbReference type="ARBA" id="ARBA00005962"/>
    </source>
</evidence>
<name>V4A3V5_LOTGI</name>
<evidence type="ECO:0000256" key="2">
    <source>
        <dbReference type="ARBA" id="ARBA00002968"/>
    </source>
</evidence>
<gene>
    <name evidence="10" type="ORF">LOTGIDRAFT_218771</name>
</gene>
<dbReference type="InterPro" id="IPR013022">
    <property type="entry name" value="Xyl_isomerase-like_TIM-brl"/>
</dbReference>
<dbReference type="AlphaFoldDB" id="V4A3V5"/>
<dbReference type="EMBL" id="KB202567">
    <property type="protein sequence ID" value="ESO89670.1"/>
    <property type="molecule type" value="Genomic_DNA"/>
</dbReference>
<accession>V4A3V5</accession>
<feature type="active site" description="Proton donor/acceptor" evidence="8">
    <location>
        <position position="144"/>
    </location>
</feature>
<comment type="similarity">
    <text evidence="3 7">Belongs to the hyi family.</text>
</comment>
<comment type="function">
    <text evidence="2 7">Catalyzes the reversible isomerization between hydroxypyruvate and 2-hydroxy-3-oxopropanoate (also termed tartronate semialdehyde).</text>
</comment>
<dbReference type="STRING" id="225164.V4A3V5"/>
<dbReference type="GeneID" id="20246804"/>
<dbReference type="InterPro" id="IPR026040">
    <property type="entry name" value="HyI-like"/>
</dbReference>
<dbReference type="PIRSF" id="PIRSF006241">
    <property type="entry name" value="HyI"/>
    <property type="match status" value="1"/>
</dbReference>
<dbReference type="HOGENOM" id="CLU_050006_1_1_1"/>
<protein>
    <recommendedName>
        <fullName evidence="5 7">Putative hydroxypyruvate isomerase</fullName>
        <ecNumber evidence="4 7">5.3.1.22</ecNumber>
    </recommendedName>
</protein>